<feature type="domain" description="Peptidase M14" evidence="9">
    <location>
        <begin position="142"/>
        <end position="460"/>
    </location>
</feature>
<dbReference type="AlphaFoldDB" id="H8G3U8"/>
<evidence type="ECO:0000256" key="6">
    <source>
        <dbReference type="ARBA" id="ARBA00023049"/>
    </source>
</evidence>
<keyword evidence="10" id="KW-0121">Carboxypeptidase</keyword>
<dbReference type="GO" id="GO:0006508">
    <property type="term" value="P:proteolysis"/>
    <property type="evidence" value="ECO:0007669"/>
    <property type="project" value="UniProtKB-KW"/>
</dbReference>
<dbReference type="GO" id="GO:0004181">
    <property type="term" value="F:metallocarboxypeptidase activity"/>
    <property type="evidence" value="ECO:0007669"/>
    <property type="project" value="InterPro"/>
</dbReference>
<feature type="signal peptide" evidence="8">
    <location>
        <begin position="1"/>
        <end position="37"/>
    </location>
</feature>
<dbReference type="HOGENOM" id="CLU_034282_0_0_11"/>
<evidence type="ECO:0000256" key="2">
    <source>
        <dbReference type="ARBA" id="ARBA00005988"/>
    </source>
</evidence>
<keyword evidence="3" id="KW-0645">Protease</keyword>
<dbReference type="Gene3D" id="3.40.630.10">
    <property type="entry name" value="Zn peptidases"/>
    <property type="match status" value="1"/>
</dbReference>
<dbReference type="SMART" id="SM00631">
    <property type="entry name" value="Zn_pept"/>
    <property type="match status" value="1"/>
</dbReference>
<feature type="chain" id="PRO_5003612466" evidence="8">
    <location>
        <begin position="38"/>
        <end position="573"/>
    </location>
</feature>
<evidence type="ECO:0000256" key="4">
    <source>
        <dbReference type="ARBA" id="ARBA00022801"/>
    </source>
</evidence>
<dbReference type="InterPro" id="IPR000834">
    <property type="entry name" value="Peptidase_M14"/>
</dbReference>
<dbReference type="SUPFAM" id="SSF53187">
    <property type="entry name" value="Zn-dependent exopeptidases"/>
    <property type="match status" value="1"/>
</dbReference>
<proteinExistence type="inferred from homology"/>
<evidence type="ECO:0000313" key="10">
    <source>
        <dbReference type="EMBL" id="EHY89116.1"/>
    </source>
</evidence>
<dbReference type="OrthoDB" id="5240362at2"/>
<evidence type="ECO:0000256" key="1">
    <source>
        <dbReference type="ARBA" id="ARBA00001947"/>
    </source>
</evidence>
<gene>
    <name evidence="10" type="ORF">SacazDRAFT_02205</name>
</gene>
<dbReference type="PANTHER" id="PTHR11705">
    <property type="entry name" value="PROTEASE FAMILY M14 CARBOXYPEPTIDASE A,B"/>
    <property type="match status" value="1"/>
</dbReference>
<dbReference type="Proteomes" id="UP000004705">
    <property type="component" value="Chromosome"/>
</dbReference>
<accession>H8G3U8</accession>
<keyword evidence="4" id="KW-0378">Hydrolase</keyword>
<keyword evidence="8" id="KW-0732">Signal</keyword>
<dbReference type="PANTHER" id="PTHR11705:SF143">
    <property type="entry name" value="SLL0236 PROTEIN"/>
    <property type="match status" value="1"/>
</dbReference>
<keyword evidence="11" id="KW-1185">Reference proteome</keyword>
<comment type="similarity">
    <text evidence="2 7">Belongs to the peptidase M14 family.</text>
</comment>
<keyword evidence="6" id="KW-0482">Metalloprotease</keyword>
<evidence type="ECO:0000259" key="9">
    <source>
        <dbReference type="PROSITE" id="PS52035"/>
    </source>
</evidence>
<reference evidence="10 11" key="1">
    <citation type="journal article" date="2012" name="Stand. Genomic Sci.">
        <title>Genome sequence of the soil bacterium Saccharomonospora azurea type strain (NA-128(T)).</title>
        <authorList>
            <person name="Klenk H.P."/>
            <person name="Held B."/>
            <person name="Lucas S."/>
            <person name="Lapidus A."/>
            <person name="Copeland A."/>
            <person name="Hammon N."/>
            <person name="Pitluck S."/>
            <person name="Goodwin L.A."/>
            <person name="Han C."/>
            <person name="Tapia R."/>
            <person name="Brambilla E.M."/>
            <person name="Potter G."/>
            <person name="Land M."/>
            <person name="Ivanova N."/>
            <person name="Rohde M."/>
            <person name="Goker M."/>
            <person name="Detter J.C."/>
            <person name="Kyrpides N.C."/>
            <person name="Woyke T."/>
        </authorList>
    </citation>
    <scope>NUCLEOTIDE SEQUENCE [LARGE SCALE GENOMIC DNA]</scope>
    <source>
        <strain evidence="10 11">NA-128</strain>
    </source>
</reference>
<sequence>MGRKGTSRRPRRRGATTVAAGVAAVLLATTLVHTASAQPTSTGEVVAGSSADAVSLLRVPTPTEAHVDRLVAAGADIAPVLGDGYAEVYAHGADDRERLRAAGFDYDVVISDLAAHTRAVLAEDAAEARTLAASPLPSGRNTYRTYADYGTDMADLASARPDLVEPITLPHRSLLGKEVRGLEIAHDVDADDGRPVFLLVGTHHAREWPTAEVVMEFATDLVHGDGRDERITGLLERARIIVVPIVNVDGFDISRGYLHEYKRKNCRLGDGDDDVTPGECADADNADIGVDLNRNYGGNWGGKGASVNPGSGTYRGAAPFSEPEVRNVRELVSSRQVTSLQSVHNYGGLVLRPPQQSDTPLTADEELYAEIGDALADATGYRSIPSYQLYDTSGSTGEWSYFTTGGFGFEFELEGGNFHVGYQKAVVDQYLGVGTQDHANGGVREALLRQFEVAANRDYHAVLEVSAPRGARLSVEKVFTQHTAPVQQPGGGVGEPIPFTSELTSQLTAPGGVVEWSVNPSVRPDRDGGTITESWTVRCERARGNAWQETRVTVSRGERVAVDLSRCAGGARP</sequence>
<organism evidence="10 11">
    <name type="scientific">Saccharomonospora azurea NA-128</name>
    <dbReference type="NCBI Taxonomy" id="882081"/>
    <lineage>
        <taxon>Bacteria</taxon>
        <taxon>Bacillati</taxon>
        <taxon>Actinomycetota</taxon>
        <taxon>Actinomycetes</taxon>
        <taxon>Pseudonocardiales</taxon>
        <taxon>Pseudonocardiaceae</taxon>
        <taxon>Saccharomonospora</taxon>
    </lineage>
</organism>
<dbReference type="Pfam" id="PF00246">
    <property type="entry name" value="Peptidase_M14"/>
    <property type="match status" value="1"/>
</dbReference>
<dbReference type="EMBL" id="CM001466">
    <property type="protein sequence ID" value="EHY89116.1"/>
    <property type="molecule type" value="Genomic_DNA"/>
</dbReference>
<name>H8G3U8_9PSEU</name>
<evidence type="ECO:0000256" key="7">
    <source>
        <dbReference type="PROSITE-ProRule" id="PRU01379"/>
    </source>
</evidence>
<evidence type="ECO:0000256" key="3">
    <source>
        <dbReference type="ARBA" id="ARBA00022670"/>
    </source>
</evidence>
<comment type="cofactor">
    <cofactor evidence="1">
        <name>Zn(2+)</name>
        <dbReference type="ChEBI" id="CHEBI:29105"/>
    </cofactor>
</comment>
<keyword evidence="5" id="KW-0862">Zinc</keyword>
<dbReference type="GO" id="GO:0008270">
    <property type="term" value="F:zinc ion binding"/>
    <property type="evidence" value="ECO:0007669"/>
    <property type="project" value="InterPro"/>
</dbReference>
<evidence type="ECO:0000313" key="11">
    <source>
        <dbReference type="Proteomes" id="UP000004705"/>
    </source>
</evidence>
<protein>
    <submittedName>
        <fullName evidence="10">Carboxypeptidase</fullName>
    </submittedName>
</protein>
<dbReference type="PROSITE" id="PS52035">
    <property type="entry name" value="PEPTIDASE_M14"/>
    <property type="match status" value="1"/>
</dbReference>
<evidence type="ECO:0000256" key="5">
    <source>
        <dbReference type="ARBA" id="ARBA00022833"/>
    </source>
</evidence>
<evidence type="ECO:0000256" key="8">
    <source>
        <dbReference type="SAM" id="SignalP"/>
    </source>
</evidence>
<dbReference type="GO" id="GO:0005615">
    <property type="term" value="C:extracellular space"/>
    <property type="evidence" value="ECO:0007669"/>
    <property type="project" value="TreeGrafter"/>
</dbReference>
<feature type="active site" description="Proton donor/acceptor" evidence="7">
    <location>
        <position position="412"/>
    </location>
</feature>